<sequence>MSGARCYVEHVAIRVRDLAWYLRFFREALGMAVREVDGPAEAPRQVWLRGGPQLVADADFAGPEGRLYHLGVMTEDLEAAIRAATAWGLQPMPQGRNWLATPDGLAIELLQASPGSVAAALAVEPRG</sequence>
<name>A0ABR7R371_9PROT</name>
<dbReference type="EMBL" id="JACTUZ010000009">
    <property type="protein sequence ID" value="MBC9176194.1"/>
    <property type="molecule type" value="Genomic_DNA"/>
</dbReference>
<reference evidence="2 3" key="1">
    <citation type="journal article" date="2009" name="Int. J. Syst. Evol. Microbiol.">
        <title>Transfer of Teichococcus ludipueritiae and Muricoccus roseus to the genus Roseomonas, as Roseomonas ludipueritiae comb. nov. and Roseomonas rosea comb. nov., respectively, and emended description of the genus Roseomonas.</title>
        <authorList>
            <person name="Sanchez-Porro C."/>
            <person name="Gallego V."/>
            <person name="Busse H.J."/>
            <person name="Kampfer P."/>
            <person name="Ventosa A."/>
        </authorList>
    </citation>
    <scope>NUCLEOTIDE SEQUENCE [LARGE SCALE GENOMIC DNA]</scope>
    <source>
        <strain evidence="2 3">DSM 14915</strain>
    </source>
</reference>
<dbReference type="PROSITE" id="PS51819">
    <property type="entry name" value="VOC"/>
    <property type="match status" value="1"/>
</dbReference>
<dbReference type="Pfam" id="PF18029">
    <property type="entry name" value="Glyoxalase_6"/>
    <property type="match status" value="1"/>
</dbReference>
<dbReference type="RefSeq" id="WP_187777356.1">
    <property type="nucleotide sequence ID" value="NZ_JACTUZ010000009.1"/>
</dbReference>
<keyword evidence="3" id="KW-1185">Reference proteome</keyword>
<dbReference type="Proteomes" id="UP000603940">
    <property type="component" value="Unassembled WGS sequence"/>
</dbReference>
<comment type="caution">
    <text evidence="2">The sequence shown here is derived from an EMBL/GenBank/DDBJ whole genome shotgun (WGS) entry which is preliminary data.</text>
</comment>
<dbReference type="SUPFAM" id="SSF54593">
    <property type="entry name" value="Glyoxalase/Bleomycin resistance protein/Dihydroxybiphenyl dioxygenase"/>
    <property type="match status" value="1"/>
</dbReference>
<evidence type="ECO:0000313" key="3">
    <source>
        <dbReference type="Proteomes" id="UP000603940"/>
    </source>
</evidence>
<dbReference type="Gene3D" id="3.10.180.10">
    <property type="entry name" value="2,3-Dihydroxybiphenyl 1,2-Dioxygenase, domain 1"/>
    <property type="match status" value="1"/>
</dbReference>
<gene>
    <name evidence="2" type="ORF">IBL25_04475</name>
</gene>
<organism evidence="2 3">
    <name type="scientific">Pseudoroseomonas ludipueritiae</name>
    <dbReference type="NCBI Taxonomy" id="198093"/>
    <lineage>
        <taxon>Bacteria</taxon>
        <taxon>Pseudomonadati</taxon>
        <taxon>Pseudomonadota</taxon>
        <taxon>Alphaproteobacteria</taxon>
        <taxon>Acetobacterales</taxon>
        <taxon>Acetobacteraceae</taxon>
        <taxon>Pseudoroseomonas</taxon>
    </lineage>
</organism>
<feature type="domain" description="VOC" evidence="1">
    <location>
        <begin position="7"/>
        <end position="127"/>
    </location>
</feature>
<protein>
    <submittedName>
        <fullName evidence="2">VOC family protein</fullName>
    </submittedName>
</protein>
<dbReference type="InterPro" id="IPR041581">
    <property type="entry name" value="Glyoxalase_6"/>
</dbReference>
<evidence type="ECO:0000313" key="2">
    <source>
        <dbReference type="EMBL" id="MBC9176194.1"/>
    </source>
</evidence>
<accession>A0ABR7R371</accession>
<dbReference type="CDD" id="cd06587">
    <property type="entry name" value="VOC"/>
    <property type="match status" value="1"/>
</dbReference>
<proteinExistence type="predicted"/>
<dbReference type="InterPro" id="IPR029068">
    <property type="entry name" value="Glyas_Bleomycin-R_OHBP_Dase"/>
</dbReference>
<dbReference type="InterPro" id="IPR037523">
    <property type="entry name" value="VOC_core"/>
</dbReference>
<evidence type="ECO:0000259" key="1">
    <source>
        <dbReference type="PROSITE" id="PS51819"/>
    </source>
</evidence>